<dbReference type="PROSITE" id="PS00237">
    <property type="entry name" value="G_PROTEIN_RECEP_F1_1"/>
    <property type="match status" value="1"/>
</dbReference>
<dbReference type="SUPFAM" id="SSF81321">
    <property type="entry name" value="Family A G protein-coupled receptor-like"/>
    <property type="match status" value="1"/>
</dbReference>
<dbReference type="PANTHER" id="PTHR11334:SF66">
    <property type="entry name" value="MAS-RELATED G-PROTEIN COUPLED RECEPTOR MEMBER B1-RELATED"/>
    <property type="match status" value="1"/>
</dbReference>
<dbReference type="OMA" id="NESNHTG"/>
<dbReference type="InterPro" id="IPR000276">
    <property type="entry name" value="GPCR_Rhodpsn"/>
</dbReference>
<keyword evidence="2 8" id="KW-0812">Transmembrane</keyword>
<gene>
    <name evidence="11 13" type="primary">Mrgprx2l</name>
</gene>
<keyword evidence="5 9" id="KW-0472">Membrane</keyword>
<feature type="transmembrane region" description="Helical" evidence="9">
    <location>
        <begin position="265"/>
        <end position="293"/>
    </location>
</feature>
<dbReference type="GeneTree" id="ENSGT01030000234639"/>
<evidence type="ECO:0000313" key="12">
    <source>
        <dbReference type="Proteomes" id="UP000002494"/>
    </source>
</evidence>
<dbReference type="PRINTS" id="PR00237">
    <property type="entry name" value="GPCRRHODOPSN"/>
</dbReference>
<name>E9PTZ8_RAT</name>
<evidence type="ECO:0000256" key="1">
    <source>
        <dbReference type="ARBA" id="ARBA00004141"/>
    </source>
</evidence>
<feature type="transmembrane region" description="Helical" evidence="9">
    <location>
        <begin position="232"/>
        <end position="259"/>
    </location>
</feature>
<dbReference type="Gene3D" id="1.20.1070.10">
    <property type="entry name" value="Rhodopsin 7-helix transmembrane proteins"/>
    <property type="match status" value="1"/>
</dbReference>
<sequence>MEERKISDSLQRVDSNILDWETNSTTVNESNHTGMSSCGIMSCTMIFLSLIIAIVVLVGNAIVIWLLGFQMCRNAFSIYILNLAGADFLFIGFQIGYCFYIIFDIYTIPIKLPLFFIVMLNFAYLCGLSILSAVSIERCLCVMRPFWYRCQLPRHTSAVICTMLWVLSLVLSLSEGKECGFLPGTNISDWCKTIDLIITSWLIVLFVVLLVSSLALVITIFCGLYRIPVTRLYVVIVFTVLFFLLFGLPYGIYLFLLVWAETFYYVFPCGFLPVTIFLSCINSCANPIIYFLVGSVRHHRFQRKSLKLLLQQARQDTPETEEYVEMGSLGRSRETVCKGLRAALTRHKF</sequence>
<protein>
    <submittedName>
        <fullName evidence="11">MAS-related G protein-coupled receptor, member X2-like</fullName>
    </submittedName>
</protein>
<dbReference type="InterPro" id="IPR026234">
    <property type="entry name" value="MRGPCRFAMILY"/>
</dbReference>
<reference evidence="11" key="3">
    <citation type="submission" date="2025-09" db="UniProtKB">
        <authorList>
            <consortium name="Ensembl"/>
        </authorList>
    </citation>
    <scope>IDENTIFICATION</scope>
    <source>
        <strain evidence="11">Brown Norway</strain>
    </source>
</reference>
<dbReference type="AGR" id="RGD:738053"/>
<keyword evidence="4 8" id="KW-0297">G-protein coupled receptor</keyword>
<dbReference type="VEuPathDB" id="HostDB:ENSRNOG00000022729"/>
<organism evidence="11 12">
    <name type="scientific">Rattus norvegicus</name>
    <name type="common">Rat</name>
    <dbReference type="NCBI Taxonomy" id="10116"/>
    <lineage>
        <taxon>Eukaryota</taxon>
        <taxon>Metazoa</taxon>
        <taxon>Chordata</taxon>
        <taxon>Craniata</taxon>
        <taxon>Vertebrata</taxon>
        <taxon>Euteleostomi</taxon>
        <taxon>Mammalia</taxon>
        <taxon>Eutheria</taxon>
        <taxon>Euarchontoglires</taxon>
        <taxon>Glires</taxon>
        <taxon>Rodentia</taxon>
        <taxon>Myomorpha</taxon>
        <taxon>Muroidea</taxon>
        <taxon>Muridae</taxon>
        <taxon>Murinae</taxon>
        <taxon>Rattus</taxon>
    </lineage>
</organism>
<reference evidence="11" key="1">
    <citation type="submission" date="2024-01" db="EMBL/GenBank/DDBJ databases">
        <title>GRCr8: a new rat reference genome assembly contstructed from accurate long reads and long range scaffolding.</title>
        <authorList>
            <person name="Doris P.A."/>
            <person name="Kalbfleisch T."/>
            <person name="Li K."/>
            <person name="Howe K."/>
            <person name="Wood J."/>
        </authorList>
    </citation>
    <scope>NUCLEOTIDE SEQUENCE [LARGE SCALE GENOMIC DNA]</scope>
    <source>
        <strain evidence="11">Brown Norway</strain>
    </source>
</reference>
<evidence type="ECO:0000256" key="9">
    <source>
        <dbReference type="SAM" id="Phobius"/>
    </source>
</evidence>
<dbReference type="OrthoDB" id="9631784at2759"/>
<keyword evidence="6 8" id="KW-0675">Receptor</keyword>
<keyword evidence="12" id="KW-1185">Reference proteome</keyword>
<dbReference type="Pfam" id="PF00001">
    <property type="entry name" value="7tm_1"/>
    <property type="match status" value="1"/>
</dbReference>
<accession>E9PTZ8</accession>
<keyword evidence="7 8" id="KW-0807">Transducer</keyword>
<proteinExistence type="inferred from homology"/>
<comment type="subcellular location">
    <subcellularLocation>
        <location evidence="1">Membrane</location>
        <topology evidence="1">Multi-pass membrane protein</topology>
    </subcellularLocation>
</comment>
<dbReference type="eggNOG" id="ENOG502RTWA">
    <property type="taxonomic scope" value="Eukaryota"/>
</dbReference>
<evidence type="ECO:0000256" key="3">
    <source>
        <dbReference type="ARBA" id="ARBA00022989"/>
    </source>
</evidence>
<evidence type="ECO:0000256" key="8">
    <source>
        <dbReference type="RuleBase" id="RU000688"/>
    </source>
</evidence>
<reference evidence="11" key="2">
    <citation type="submission" date="2025-08" db="UniProtKB">
        <authorList>
            <consortium name="Ensembl"/>
        </authorList>
    </citation>
    <scope>IDENTIFICATION</scope>
    <source>
        <strain evidence="11">Brown Norway</strain>
    </source>
</reference>
<dbReference type="GO" id="GO:0005886">
    <property type="term" value="C:plasma membrane"/>
    <property type="evidence" value="ECO:0000318"/>
    <property type="project" value="GO_Central"/>
</dbReference>
<dbReference type="PRINTS" id="PR02108">
    <property type="entry name" value="MRGPCRFAMILY"/>
</dbReference>
<feature type="transmembrane region" description="Helical" evidence="9">
    <location>
        <begin position="45"/>
        <end position="67"/>
    </location>
</feature>
<keyword evidence="3 9" id="KW-1133">Transmembrane helix</keyword>
<dbReference type="GO" id="GO:0004930">
    <property type="term" value="F:G protein-coupled receptor activity"/>
    <property type="evidence" value="ECO:0000318"/>
    <property type="project" value="GO_Central"/>
</dbReference>
<dbReference type="Bgee" id="ENSRNOG00000022729">
    <property type="expression patterns" value="Expressed in esophagus"/>
</dbReference>
<dbReference type="Ensembl" id="ENSRNOT00000030162.4">
    <property type="protein sequence ID" value="ENSRNOP00000033757.3"/>
    <property type="gene ID" value="ENSRNOG00000022729.4"/>
</dbReference>
<dbReference type="PANTHER" id="PTHR11334">
    <property type="entry name" value="MAS-RELATED G-PROTEIN COUPLED RECEPTOR"/>
    <property type="match status" value="1"/>
</dbReference>
<dbReference type="HOGENOM" id="CLU_009579_4_1_1"/>
<feature type="transmembrane region" description="Helical" evidence="9">
    <location>
        <begin position="79"/>
        <end position="102"/>
    </location>
</feature>
<dbReference type="PROSITE" id="PS50262">
    <property type="entry name" value="G_PROTEIN_RECEP_F1_2"/>
    <property type="match status" value="1"/>
</dbReference>
<dbReference type="PaxDb" id="10116-ENSRNOP00000033757"/>
<dbReference type="Proteomes" id="UP000002494">
    <property type="component" value="Chromosome 1"/>
</dbReference>
<evidence type="ECO:0000256" key="7">
    <source>
        <dbReference type="ARBA" id="ARBA00023224"/>
    </source>
</evidence>
<feature type="transmembrane region" description="Helical" evidence="9">
    <location>
        <begin position="157"/>
        <end position="174"/>
    </location>
</feature>
<evidence type="ECO:0000313" key="11">
    <source>
        <dbReference type="Ensembl" id="ENSRNOP00000033757.3"/>
    </source>
</evidence>
<evidence type="ECO:0000256" key="2">
    <source>
        <dbReference type="ARBA" id="ARBA00022692"/>
    </source>
</evidence>
<evidence type="ECO:0000259" key="10">
    <source>
        <dbReference type="PROSITE" id="PS50262"/>
    </source>
</evidence>
<dbReference type="AlphaFoldDB" id="E9PTZ8"/>
<dbReference type="RGD" id="738053">
    <property type="gene designation" value="Mrgprx2l"/>
</dbReference>
<dbReference type="STRING" id="10116.ENSRNOP00000033757"/>
<dbReference type="FunFam" id="1.20.1070.10:FF:000140">
    <property type="entry name" value="Mas-related G-protein coupled receptor member X2"/>
    <property type="match status" value="1"/>
</dbReference>
<feature type="transmembrane region" description="Helical" evidence="9">
    <location>
        <begin position="114"/>
        <end position="136"/>
    </location>
</feature>
<feature type="domain" description="G-protein coupled receptors family 1 profile" evidence="10">
    <location>
        <begin position="59"/>
        <end position="290"/>
    </location>
</feature>
<dbReference type="InterPro" id="IPR017452">
    <property type="entry name" value="GPCR_Rhodpsn_7TM"/>
</dbReference>
<dbReference type="FunCoup" id="E9PTZ8">
    <property type="interactions" value="2"/>
</dbReference>
<feature type="transmembrane region" description="Helical" evidence="9">
    <location>
        <begin position="194"/>
        <end position="225"/>
    </location>
</feature>
<dbReference type="GO" id="GO:0007186">
    <property type="term" value="P:G protein-coupled receptor signaling pathway"/>
    <property type="evidence" value="ECO:0000318"/>
    <property type="project" value="GO_Central"/>
</dbReference>
<evidence type="ECO:0000256" key="4">
    <source>
        <dbReference type="ARBA" id="ARBA00023040"/>
    </source>
</evidence>
<evidence type="ECO:0000313" key="13">
    <source>
        <dbReference type="RGD" id="738053"/>
    </source>
</evidence>
<dbReference type="InParanoid" id="E9PTZ8"/>
<evidence type="ECO:0000256" key="5">
    <source>
        <dbReference type="ARBA" id="ARBA00023136"/>
    </source>
</evidence>
<comment type="similarity">
    <text evidence="8">Belongs to the G-protein coupled receptor 1 family.</text>
</comment>
<evidence type="ECO:0000256" key="6">
    <source>
        <dbReference type="ARBA" id="ARBA00023170"/>
    </source>
</evidence>